<name>A0A098BH86_9NOCA</name>
<dbReference type="Gene3D" id="1.10.10.10">
    <property type="entry name" value="Winged helix-like DNA-binding domain superfamily/Winged helix DNA-binding domain"/>
    <property type="match status" value="1"/>
</dbReference>
<dbReference type="SMART" id="SM00421">
    <property type="entry name" value="HTH_LUXR"/>
    <property type="match status" value="1"/>
</dbReference>
<dbReference type="PANTHER" id="PTHR44688">
    <property type="entry name" value="DNA-BINDING TRANSCRIPTIONAL ACTIVATOR DEVR_DOSR"/>
    <property type="match status" value="1"/>
</dbReference>
<evidence type="ECO:0000256" key="1">
    <source>
        <dbReference type="ARBA" id="ARBA00023015"/>
    </source>
</evidence>
<keyword evidence="3" id="KW-0804">Transcription</keyword>
<dbReference type="PROSITE" id="PS00622">
    <property type="entry name" value="HTH_LUXR_1"/>
    <property type="match status" value="1"/>
</dbReference>
<keyword evidence="2" id="KW-0238">DNA-binding</keyword>
<dbReference type="PANTHER" id="PTHR44688:SF16">
    <property type="entry name" value="DNA-BINDING TRANSCRIPTIONAL ACTIVATOR DEVR_DOSR"/>
    <property type="match status" value="1"/>
</dbReference>
<reference evidence="6 7" key="1">
    <citation type="journal article" date="2014" name="Genome Announc.">
        <title>Draft Genome Sequence of Propane- and Butane-Oxidizing Actinobacterium Rhodococcus ruber IEGM 231.</title>
        <authorList>
            <person name="Ivshina I.B."/>
            <person name="Kuyukina M.S."/>
            <person name="Krivoruchko A.V."/>
            <person name="Barbe V."/>
            <person name="Fischer C."/>
        </authorList>
    </citation>
    <scope>NUCLEOTIDE SEQUENCE [LARGE SCALE GENOMIC DNA]</scope>
</reference>
<gene>
    <name evidence="6" type="ORF">RHRU231_330024</name>
</gene>
<dbReference type="InterPro" id="IPR036388">
    <property type="entry name" value="WH-like_DNA-bd_sf"/>
</dbReference>
<dbReference type="InterPro" id="IPR027417">
    <property type="entry name" value="P-loop_NTPase"/>
</dbReference>
<evidence type="ECO:0000256" key="3">
    <source>
        <dbReference type="ARBA" id="ARBA00023163"/>
    </source>
</evidence>
<feature type="domain" description="HTH luxR-type" evidence="5">
    <location>
        <begin position="737"/>
        <end position="802"/>
    </location>
</feature>
<keyword evidence="1" id="KW-0805">Transcription regulation</keyword>
<dbReference type="InterPro" id="IPR016032">
    <property type="entry name" value="Sig_transdc_resp-reg_C-effctor"/>
</dbReference>
<dbReference type="RefSeq" id="WP_040270595.1">
    <property type="nucleotide sequence ID" value="NZ_CP075340.1"/>
</dbReference>
<feature type="region of interest" description="Disordered" evidence="4">
    <location>
        <begin position="722"/>
        <end position="745"/>
    </location>
</feature>
<dbReference type="AlphaFoldDB" id="A0A098BH86"/>
<dbReference type="SUPFAM" id="SSF46894">
    <property type="entry name" value="C-terminal effector domain of the bipartite response regulators"/>
    <property type="match status" value="1"/>
</dbReference>
<evidence type="ECO:0000313" key="7">
    <source>
        <dbReference type="Proteomes" id="UP000042997"/>
    </source>
</evidence>
<evidence type="ECO:0000313" key="6">
    <source>
        <dbReference type="EMBL" id="CDZ87567.1"/>
    </source>
</evidence>
<evidence type="ECO:0000259" key="5">
    <source>
        <dbReference type="PROSITE" id="PS50043"/>
    </source>
</evidence>
<dbReference type="Pfam" id="PF00196">
    <property type="entry name" value="GerE"/>
    <property type="match status" value="1"/>
</dbReference>
<dbReference type="GO" id="GO:0006355">
    <property type="term" value="P:regulation of DNA-templated transcription"/>
    <property type="evidence" value="ECO:0007669"/>
    <property type="project" value="InterPro"/>
</dbReference>
<dbReference type="EMBL" id="CCSD01000043">
    <property type="protein sequence ID" value="CDZ87567.1"/>
    <property type="molecule type" value="Genomic_DNA"/>
</dbReference>
<proteinExistence type="predicted"/>
<dbReference type="PROSITE" id="PS50043">
    <property type="entry name" value="HTH_LUXR_2"/>
    <property type="match status" value="1"/>
</dbReference>
<evidence type="ECO:0000256" key="4">
    <source>
        <dbReference type="SAM" id="MobiDB-lite"/>
    </source>
</evidence>
<sequence>MPQPVSLPRDVAHAVAASPPRLLLAGPAGSGKSALLSSVRQTLADRGLTVGTDPDSPATSALVVDDAHTLPAESVLALAEQVRRGERAVVVATEPRPHRGDLRALLSAFGTHSALVELRPLSPREIAGRAATLGLTPRPEPIRAVHRLTGGTRDVVDAALVALRDGTDPRRAAAARVRDRLAGGDPDLPRVLVLAALGGTLDPLEVASVLGVEADRARELVDAARASGLLTVDGDVPIPAAAAVPATVLGSHGVRTLAHRLAALRLDAGLLSADTARALADAGVADARLADRLVTLAAEAAPAQALPLYDAAIRAGADADALDVRRAETAGLAGDLATAAQLTDRLLDRAATLPGDELTAATRIAATVAARRGMLGRSADLYEWLGPERAGADAPVAATVLLAAGRPGAAARFGTAAPAPTSSAAAAQLLAAGLRESVGGDGRVAMNSLTRALSVHGTGDRTRLLPDTPEAVTALLCLHSGELAHAAAALGRPSTVPSVRHRLLAAWTALIGGDLPVATAAADELAPSATEQRDQLFLHGLRVGLARRGGDVGALTAAWTAAQGVVAAYSVDLLSLLPLGELWLAAVRLGEADRIAHLVAQAQELLSTLGEPPLWGATLHWYGVQAAIAADRPAELLPHARALGSAAESTAYAAALARAGQAWLRVLQGDADPARVQAAAESLAAIGLPWDGARLAGEAALRVGDTATATALLQVARAVRHPSAAPRSPAPAPAAAAPTAPSPLSDREAEVADLVVAGLTYREVGSRLYISAKTVEHHVARIRRRLGAGSRSELISMLRALGHGAEARQPATSGNGGTSACP</sequence>
<dbReference type="InterPro" id="IPR000792">
    <property type="entry name" value="Tscrpt_reg_LuxR_C"/>
</dbReference>
<feature type="compositionally biased region" description="Low complexity" evidence="4">
    <location>
        <begin position="722"/>
        <end position="743"/>
    </location>
</feature>
<dbReference type="SUPFAM" id="SSF52540">
    <property type="entry name" value="P-loop containing nucleoside triphosphate hydrolases"/>
    <property type="match status" value="1"/>
</dbReference>
<protein>
    <submittedName>
        <fullName evidence="6">Luxr family transcriptional regulator</fullName>
    </submittedName>
</protein>
<dbReference type="eggNOG" id="COG2771">
    <property type="taxonomic scope" value="Bacteria"/>
</dbReference>
<organism evidence="6 7">
    <name type="scientific">Rhodococcus ruber</name>
    <dbReference type="NCBI Taxonomy" id="1830"/>
    <lineage>
        <taxon>Bacteria</taxon>
        <taxon>Bacillati</taxon>
        <taxon>Actinomycetota</taxon>
        <taxon>Actinomycetes</taxon>
        <taxon>Mycobacteriales</taxon>
        <taxon>Nocardiaceae</taxon>
        <taxon>Rhodococcus</taxon>
    </lineage>
</organism>
<evidence type="ECO:0000256" key="2">
    <source>
        <dbReference type="ARBA" id="ARBA00023125"/>
    </source>
</evidence>
<dbReference type="CDD" id="cd06170">
    <property type="entry name" value="LuxR_C_like"/>
    <property type="match status" value="1"/>
</dbReference>
<accession>A0A098BH86</accession>
<dbReference type="Proteomes" id="UP000042997">
    <property type="component" value="Unassembled WGS sequence"/>
</dbReference>
<dbReference type="PRINTS" id="PR00038">
    <property type="entry name" value="HTHLUXR"/>
</dbReference>
<dbReference type="GO" id="GO:0003677">
    <property type="term" value="F:DNA binding"/>
    <property type="evidence" value="ECO:0007669"/>
    <property type="project" value="UniProtKB-KW"/>
</dbReference>
<dbReference type="OrthoDB" id="4811808at2"/>